<dbReference type="AlphaFoldDB" id="A0ABD3TAV1"/>
<sequence length="137" mass="15671">MMLFPWKLDRALSEVESKNARARLAVKLYNCIANKAEKGSRYGLCIEHGNLMVSIPDFDTIDINFDEILDRIMSSDDLGERINDQNFQLLEGKIPANNEYVQLHNNEDILNLLKLYTEIGQKYVDIRITTSEDSSAS</sequence>
<organism evidence="1 2">
    <name type="scientific">Penstemon smallii</name>
    <dbReference type="NCBI Taxonomy" id="265156"/>
    <lineage>
        <taxon>Eukaryota</taxon>
        <taxon>Viridiplantae</taxon>
        <taxon>Streptophyta</taxon>
        <taxon>Embryophyta</taxon>
        <taxon>Tracheophyta</taxon>
        <taxon>Spermatophyta</taxon>
        <taxon>Magnoliopsida</taxon>
        <taxon>eudicotyledons</taxon>
        <taxon>Gunneridae</taxon>
        <taxon>Pentapetalae</taxon>
        <taxon>asterids</taxon>
        <taxon>lamiids</taxon>
        <taxon>Lamiales</taxon>
        <taxon>Plantaginaceae</taxon>
        <taxon>Cheloneae</taxon>
        <taxon>Penstemon</taxon>
    </lineage>
</organism>
<gene>
    <name evidence="1" type="ORF">ACJIZ3_008571</name>
</gene>
<evidence type="ECO:0000313" key="1">
    <source>
        <dbReference type="EMBL" id="KAL3833835.1"/>
    </source>
</evidence>
<reference evidence="1 2" key="1">
    <citation type="submission" date="2024-12" db="EMBL/GenBank/DDBJ databases">
        <title>The unique morphological basis and parallel evolutionary history of personate flowers in Penstemon.</title>
        <authorList>
            <person name="Depatie T.H."/>
            <person name="Wessinger C.A."/>
        </authorList>
    </citation>
    <scope>NUCLEOTIDE SEQUENCE [LARGE SCALE GENOMIC DNA]</scope>
    <source>
        <strain evidence="1">WTNN_2</strain>
        <tissue evidence="1">Leaf</tissue>
    </source>
</reference>
<dbReference type="Proteomes" id="UP001634393">
    <property type="component" value="Unassembled WGS sequence"/>
</dbReference>
<name>A0ABD3TAV1_9LAMI</name>
<keyword evidence="2" id="KW-1185">Reference proteome</keyword>
<protein>
    <submittedName>
        <fullName evidence="1">Uncharacterized protein</fullName>
    </submittedName>
</protein>
<accession>A0ABD3TAV1</accession>
<dbReference type="EMBL" id="JBJXBP010000004">
    <property type="protein sequence ID" value="KAL3833835.1"/>
    <property type="molecule type" value="Genomic_DNA"/>
</dbReference>
<comment type="caution">
    <text evidence="1">The sequence shown here is derived from an EMBL/GenBank/DDBJ whole genome shotgun (WGS) entry which is preliminary data.</text>
</comment>
<proteinExistence type="predicted"/>
<evidence type="ECO:0000313" key="2">
    <source>
        <dbReference type="Proteomes" id="UP001634393"/>
    </source>
</evidence>